<comment type="caution">
    <text evidence="19">The sequence shown here is derived from an EMBL/GenBank/DDBJ whole genome shotgun (WGS) entry which is preliminary data.</text>
</comment>
<dbReference type="Proteomes" id="UP001266305">
    <property type="component" value="Unassembled WGS sequence"/>
</dbReference>
<dbReference type="EMBL" id="JASSZA010000010">
    <property type="protein sequence ID" value="KAK2100355.1"/>
    <property type="molecule type" value="Genomic_DNA"/>
</dbReference>
<feature type="domain" description="Cytochrome b5 heme-binding" evidence="18">
    <location>
        <begin position="1"/>
        <end position="52"/>
    </location>
</feature>
<accession>A0ABQ9UTF0</accession>
<evidence type="ECO:0000256" key="4">
    <source>
        <dbReference type="ARBA" id="ARBA00022692"/>
    </source>
</evidence>
<evidence type="ECO:0000256" key="13">
    <source>
        <dbReference type="ARBA" id="ARBA00047965"/>
    </source>
</evidence>
<comment type="catalytic activity">
    <reaction evidence="14">
        <text>(11Z,14Z,17Z)-eicosatrienoyl-CoA + 2 Fe(II)-[cytochrome b5] + O2 + 2 H(+) = (8Z,11Z,14Z,17Z)-eicosatetraenoyl-CoA + 2 Fe(III)-[cytochrome b5] + 2 H2O</text>
        <dbReference type="Rhea" id="RHEA:39571"/>
        <dbReference type="Rhea" id="RHEA-COMP:10438"/>
        <dbReference type="Rhea" id="RHEA-COMP:10439"/>
        <dbReference type="ChEBI" id="CHEBI:15377"/>
        <dbReference type="ChEBI" id="CHEBI:15378"/>
        <dbReference type="ChEBI" id="CHEBI:15379"/>
        <dbReference type="ChEBI" id="CHEBI:29033"/>
        <dbReference type="ChEBI" id="CHEBI:29034"/>
        <dbReference type="ChEBI" id="CHEBI:74265"/>
        <dbReference type="ChEBI" id="CHEBI:74328"/>
    </reaction>
    <physiologicalReaction direction="left-to-right" evidence="14">
        <dbReference type="Rhea" id="RHEA:39572"/>
    </physiologicalReaction>
</comment>
<evidence type="ECO:0000256" key="5">
    <source>
        <dbReference type="ARBA" id="ARBA00022989"/>
    </source>
</evidence>
<dbReference type="PANTHER" id="PTHR19353">
    <property type="entry name" value="FATTY ACID DESATURASE 2"/>
    <property type="match status" value="1"/>
</dbReference>
<keyword evidence="7" id="KW-0472">Membrane</keyword>
<evidence type="ECO:0000313" key="20">
    <source>
        <dbReference type="Proteomes" id="UP001266305"/>
    </source>
</evidence>
<comment type="catalytic activity">
    <reaction evidence="16">
        <text>(9Z,12Z,15Z)-octadecatrienoyl-CoA + 2 Fe(II)-[cytochrome b5] + O2 + 2 H(+) = (6Z,9Z,12Z,15Z)-octadecatetraenoyl-CoA + 2 Fe(III)-[cytochrome b5] + 2 H2O</text>
        <dbReference type="Rhea" id="RHEA:47144"/>
        <dbReference type="Rhea" id="RHEA-COMP:10438"/>
        <dbReference type="Rhea" id="RHEA-COMP:10439"/>
        <dbReference type="ChEBI" id="CHEBI:15377"/>
        <dbReference type="ChEBI" id="CHEBI:15378"/>
        <dbReference type="ChEBI" id="CHEBI:15379"/>
        <dbReference type="ChEBI" id="CHEBI:29033"/>
        <dbReference type="ChEBI" id="CHEBI:29034"/>
        <dbReference type="ChEBI" id="CHEBI:71489"/>
        <dbReference type="ChEBI" id="CHEBI:74034"/>
        <dbReference type="EC" id="1.14.19.3"/>
    </reaction>
    <physiologicalReaction direction="left-to-right" evidence="16">
        <dbReference type="Rhea" id="RHEA:47145"/>
    </physiologicalReaction>
</comment>
<evidence type="ECO:0000256" key="16">
    <source>
        <dbReference type="ARBA" id="ARBA00049344"/>
    </source>
</evidence>
<dbReference type="SMART" id="SM01117">
    <property type="entry name" value="Cyt-b5"/>
    <property type="match status" value="1"/>
</dbReference>
<comment type="catalytic activity">
    <reaction evidence="11">
        <text>(11Z,14Z)-eicosadienoyl-CoA + 2 Fe(II)-[cytochrome b5] + O2 + 2 H(+) = (8Z,11Z,14Z)-eicosatrienoyl-CoA + 2 Fe(III)-[cytochrome b5] + 2 H2O</text>
        <dbReference type="Rhea" id="RHEA:39567"/>
        <dbReference type="Rhea" id="RHEA-COMP:10438"/>
        <dbReference type="Rhea" id="RHEA-COMP:10439"/>
        <dbReference type="ChEBI" id="CHEBI:15377"/>
        <dbReference type="ChEBI" id="CHEBI:15378"/>
        <dbReference type="ChEBI" id="CHEBI:15379"/>
        <dbReference type="ChEBI" id="CHEBI:29033"/>
        <dbReference type="ChEBI" id="CHEBI:29034"/>
        <dbReference type="ChEBI" id="CHEBI:74264"/>
        <dbReference type="ChEBI" id="CHEBI:76410"/>
    </reaction>
    <physiologicalReaction direction="left-to-right" evidence="11">
        <dbReference type="Rhea" id="RHEA:39568"/>
    </physiologicalReaction>
</comment>
<dbReference type="InterPro" id="IPR001199">
    <property type="entry name" value="Cyt_B5-like_heme/steroid-bd"/>
</dbReference>
<comment type="catalytic activity">
    <reaction evidence="12">
        <text>(11E)-octadecenoyl-CoA + 2 Fe(II)-[cytochrome b5] + O2 + 2 H(+) = (6Z,11E)-octadecadienoyl-CoA + 2 Fe(III)-[cytochrome b5] + 2 H2O</text>
        <dbReference type="Rhea" id="RHEA:46064"/>
        <dbReference type="Rhea" id="RHEA-COMP:10438"/>
        <dbReference type="Rhea" id="RHEA-COMP:10439"/>
        <dbReference type="ChEBI" id="CHEBI:15377"/>
        <dbReference type="ChEBI" id="CHEBI:15378"/>
        <dbReference type="ChEBI" id="CHEBI:15379"/>
        <dbReference type="ChEBI" id="CHEBI:29033"/>
        <dbReference type="ChEBI" id="CHEBI:29034"/>
        <dbReference type="ChEBI" id="CHEBI:74296"/>
        <dbReference type="ChEBI" id="CHEBI:85652"/>
    </reaction>
    <physiologicalReaction direction="left-to-right" evidence="12">
        <dbReference type="Rhea" id="RHEA:46065"/>
    </physiologicalReaction>
</comment>
<dbReference type="SUPFAM" id="SSF55856">
    <property type="entry name" value="Cytochrome b5-like heme/steroid binding domain"/>
    <property type="match status" value="1"/>
</dbReference>
<evidence type="ECO:0000256" key="12">
    <source>
        <dbReference type="ARBA" id="ARBA00047705"/>
    </source>
</evidence>
<evidence type="ECO:0000259" key="18">
    <source>
        <dbReference type="PROSITE" id="PS50255"/>
    </source>
</evidence>
<evidence type="ECO:0000256" key="9">
    <source>
        <dbReference type="ARBA" id="ARBA00039476"/>
    </source>
</evidence>
<organism evidence="19 20">
    <name type="scientific">Saguinus oedipus</name>
    <name type="common">Cotton-top tamarin</name>
    <name type="synonym">Oedipomidas oedipus</name>
    <dbReference type="NCBI Taxonomy" id="9490"/>
    <lineage>
        <taxon>Eukaryota</taxon>
        <taxon>Metazoa</taxon>
        <taxon>Chordata</taxon>
        <taxon>Craniata</taxon>
        <taxon>Vertebrata</taxon>
        <taxon>Euteleostomi</taxon>
        <taxon>Mammalia</taxon>
        <taxon>Eutheria</taxon>
        <taxon>Euarchontoglires</taxon>
        <taxon>Primates</taxon>
        <taxon>Haplorrhini</taxon>
        <taxon>Platyrrhini</taxon>
        <taxon>Cebidae</taxon>
        <taxon>Callitrichinae</taxon>
        <taxon>Saguinus</taxon>
    </lineage>
</organism>
<dbReference type="Pfam" id="PF00173">
    <property type="entry name" value="Cyt-b5"/>
    <property type="match status" value="1"/>
</dbReference>
<dbReference type="Gene3D" id="3.10.120.10">
    <property type="entry name" value="Cytochrome b5-like heme/steroid binding domain"/>
    <property type="match status" value="1"/>
</dbReference>
<keyword evidence="6" id="KW-0560">Oxidoreductase</keyword>
<proteinExistence type="inferred from homology"/>
<evidence type="ECO:0000256" key="1">
    <source>
        <dbReference type="ARBA" id="ARBA00004141"/>
    </source>
</evidence>
<evidence type="ECO:0000256" key="7">
    <source>
        <dbReference type="ARBA" id="ARBA00023136"/>
    </source>
</evidence>
<evidence type="ECO:0000256" key="15">
    <source>
        <dbReference type="ARBA" id="ARBA00048147"/>
    </source>
</evidence>
<dbReference type="PROSITE" id="PS50255">
    <property type="entry name" value="CYTOCHROME_B5_2"/>
    <property type="match status" value="1"/>
</dbReference>
<evidence type="ECO:0000313" key="19">
    <source>
        <dbReference type="EMBL" id="KAK2100355.1"/>
    </source>
</evidence>
<evidence type="ECO:0000256" key="6">
    <source>
        <dbReference type="ARBA" id="ARBA00023002"/>
    </source>
</evidence>
<dbReference type="InterPro" id="IPR012171">
    <property type="entry name" value="Fatty_acid_desaturase"/>
</dbReference>
<evidence type="ECO:0000256" key="10">
    <source>
        <dbReference type="ARBA" id="ARBA00042828"/>
    </source>
</evidence>
<comment type="catalytic activity">
    <reaction evidence="13">
        <text>(9Z,12Z)-octadecadienoyl-CoA + 2 Fe(II)-[cytochrome b5] + O2 + 2 H(+) = (6Z,9Z,12Z)-octadecatrienoyl-CoA + 2 Fe(III)-[cytochrome b5] + 2 H2O</text>
        <dbReference type="Rhea" id="RHEA:47140"/>
        <dbReference type="Rhea" id="RHEA-COMP:10438"/>
        <dbReference type="Rhea" id="RHEA-COMP:10439"/>
        <dbReference type="ChEBI" id="CHEBI:15377"/>
        <dbReference type="ChEBI" id="CHEBI:15378"/>
        <dbReference type="ChEBI" id="CHEBI:15379"/>
        <dbReference type="ChEBI" id="CHEBI:29033"/>
        <dbReference type="ChEBI" id="CHEBI:29034"/>
        <dbReference type="ChEBI" id="CHEBI:57363"/>
        <dbReference type="ChEBI" id="CHEBI:57383"/>
        <dbReference type="EC" id="1.14.19.3"/>
    </reaction>
    <physiologicalReaction direction="left-to-right" evidence="13">
        <dbReference type="Rhea" id="RHEA:47141"/>
    </physiologicalReaction>
</comment>
<keyword evidence="20" id="KW-1185">Reference proteome</keyword>
<dbReference type="PANTHER" id="PTHR19353:SF12">
    <property type="entry name" value="ACYL-COA 6-DESATURASE"/>
    <property type="match status" value="1"/>
</dbReference>
<evidence type="ECO:0000256" key="8">
    <source>
        <dbReference type="ARBA" id="ARBA00038914"/>
    </source>
</evidence>
<gene>
    <name evidence="19" type="ORF">P7K49_021703</name>
</gene>
<dbReference type="EC" id="1.14.19.3" evidence="8"/>
<comment type="pathway">
    <text evidence="2">Lipid metabolism.</text>
</comment>
<sequence>MPTFSWEEIQKHNLRTDKWLVIDRKVYNITEWSHRHPGGQRVIGHYAGEDATRCERGSIYRARRDPCVRPSRGVRPEPETPRGGRSGLTALAPPMWKMAAPAGRGKERERRQPGVGLGACLPLSIQTSWDSLLLGLLSKKARNGRLGKTAR</sequence>
<evidence type="ECO:0000256" key="3">
    <source>
        <dbReference type="ARBA" id="ARBA00009295"/>
    </source>
</evidence>
<feature type="region of interest" description="Disordered" evidence="17">
    <location>
        <begin position="65"/>
        <end position="113"/>
    </location>
</feature>
<comment type="subcellular location">
    <subcellularLocation>
        <location evidence="1">Membrane</location>
        <topology evidence="1">Multi-pass membrane protein</topology>
    </subcellularLocation>
</comment>
<evidence type="ECO:0000256" key="11">
    <source>
        <dbReference type="ARBA" id="ARBA00047680"/>
    </source>
</evidence>
<evidence type="ECO:0000256" key="17">
    <source>
        <dbReference type="SAM" id="MobiDB-lite"/>
    </source>
</evidence>
<evidence type="ECO:0000256" key="2">
    <source>
        <dbReference type="ARBA" id="ARBA00005189"/>
    </source>
</evidence>
<evidence type="ECO:0000256" key="14">
    <source>
        <dbReference type="ARBA" id="ARBA00048089"/>
    </source>
</evidence>
<reference evidence="19 20" key="1">
    <citation type="submission" date="2023-05" db="EMBL/GenBank/DDBJ databases">
        <title>B98-5 Cell Line De Novo Hybrid Assembly: An Optical Mapping Approach.</title>
        <authorList>
            <person name="Kananen K."/>
            <person name="Auerbach J.A."/>
            <person name="Kautto E."/>
            <person name="Blachly J.S."/>
        </authorList>
    </citation>
    <scope>NUCLEOTIDE SEQUENCE [LARGE SCALE GENOMIC DNA]</scope>
    <source>
        <strain evidence="19">B95-8</strain>
        <tissue evidence="19">Cell line</tissue>
    </source>
</reference>
<protein>
    <recommendedName>
        <fullName evidence="9">Acyl-CoA 6-desaturase</fullName>
        <ecNumber evidence="8">1.14.19.3</ecNumber>
    </recommendedName>
    <alternativeName>
        <fullName evidence="10">Fatty acid desaturase 2</fullName>
    </alternativeName>
</protein>
<comment type="similarity">
    <text evidence="3">Belongs to the fatty acid desaturase type 1 family.</text>
</comment>
<keyword evidence="5" id="KW-1133">Transmembrane helix</keyword>
<name>A0ABQ9UTF0_SAGOE</name>
<comment type="catalytic activity">
    <reaction evidence="15">
        <text>(9Z,12Z,15Z,18Z,21Z)-tetracosapentaenoyl-CoA + 2 Fe(II)-[cytochrome b5] + O2 + 2 H(+) = (6Z,9Z,12Z,15Z,18Z,21Z)-tetracosahexaenoyl-CoA + 2 Fe(III)-[cytochrome b5] + 2 H2O</text>
        <dbReference type="Rhea" id="RHEA:36999"/>
        <dbReference type="Rhea" id="RHEA-COMP:10438"/>
        <dbReference type="Rhea" id="RHEA-COMP:10439"/>
        <dbReference type="ChEBI" id="CHEBI:15377"/>
        <dbReference type="ChEBI" id="CHEBI:15378"/>
        <dbReference type="ChEBI" id="CHEBI:15379"/>
        <dbReference type="ChEBI" id="CHEBI:29033"/>
        <dbReference type="ChEBI" id="CHEBI:29034"/>
        <dbReference type="ChEBI" id="CHEBI:74083"/>
        <dbReference type="ChEBI" id="CHEBI:74086"/>
    </reaction>
    <physiologicalReaction direction="left-to-right" evidence="15">
        <dbReference type="Rhea" id="RHEA:37000"/>
    </physiologicalReaction>
</comment>
<dbReference type="InterPro" id="IPR036400">
    <property type="entry name" value="Cyt_B5-like_heme/steroid_sf"/>
</dbReference>
<keyword evidence="4" id="KW-0812">Transmembrane</keyword>